<comment type="caution">
    <text evidence="3">The sequence shown here is derived from an EMBL/GenBank/DDBJ whole genome shotgun (WGS) entry which is preliminary data.</text>
</comment>
<dbReference type="Pfam" id="PF03435">
    <property type="entry name" value="Sacchrp_dh_NADP"/>
    <property type="match status" value="1"/>
</dbReference>
<dbReference type="AlphaFoldDB" id="A0A8K0DFE5"/>
<reference evidence="3" key="1">
    <citation type="submission" date="2019-08" db="EMBL/GenBank/DDBJ databases">
        <title>The genome of the North American firefly Photinus pyralis.</title>
        <authorList>
            <consortium name="Photinus pyralis genome working group"/>
            <person name="Fallon T.R."/>
            <person name="Sander Lower S.E."/>
            <person name="Weng J.-K."/>
        </authorList>
    </citation>
    <scope>NUCLEOTIDE SEQUENCE</scope>
    <source>
        <strain evidence="3">TRF0915ILg1</strain>
        <tissue evidence="3">Whole body</tissue>
    </source>
</reference>
<feature type="domain" description="Saccharopine dehydrogenase NADP binding" evidence="2">
    <location>
        <begin position="7"/>
        <end position="143"/>
    </location>
</feature>
<dbReference type="GO" id="GO:0005811">
    <property type="term" value="C:lipid droplet"/>
    <property type="evidence" value="ECO:0007669"/>
    <property type="project" value="TreeGrafter"/>
</dbReference>
<gene>
    <name evidence="3" type="ORF">ILUMI_01014</name>
</gene>
<dbReference type="GO" id="GO:0009247">
    <property type="term" value="P:glycolipid biosynthetic process"/>
    <property type="evidence" value="ECO:0007669"/>
    <property type="project" value="TreeGrafter"/>
</dbReference>
<dbReference type="Proteomes" id="UP000801492">
    <property type="component" value="Unassembled WGS sequence"/>
</dbReference>
<name>A0A8K0DFE5_IGNLU</name>
<organism evidence="3 4">
    <name type="scientific">Ignelater luminosus</name>
    <name type="common">Cucubano</name>
    <name type="synonym">Pyrophorus luminosus</name>
    <dbReference type="NCBI Taxonomy" id="2038154"/>
    <lineage>
        <taxon>Eukaryota</taxon>
        <taxon>Metazoa</taxon>
        <taxon>Ecdysozoa</taxon>
        <taxon>Arthropoda</taxon>
        <taxon>Hexapoda</taxon>
        <taxon>Insecta</taxon>
        <taxon>Pterygota</taxon>
        <taxon>Neoptera</taxon>
        <taxon>Endopterygota</taxon>
        <taxon>Coleoptera</taxon>
        <taxon>Polyphaga</taxon>
        <taxon>Elateriformia</taxon>
        <taxon>Elateroidea</taxon>
        <taxon>Elateridae</taxon>
        <taxon>Agrypninae</taxon>
        <taxon>Pyrophorini</taxon>
        <taxon>Ignelater</taxon>
    </lineage>
</organism>
<dbReference type="FunFam" id="3.40.50.720:FF:000178">
    <property type="entry name" value="Saccharopine dehydrogenase-like oxidoreductase"/>
    <property type="match status" value="1"/>
</dbReference>
<dbReference type="Gene3D" id="3.40.50.720">
    <property type="entry name" value="NAD(P)-binding Rossmann-like Domain"/>
    <property type="match status" value="1"/>
</dbReference>
<comment type="similarity">
    <text evidence="1">Belongs to the saccharopine dehydrogenase family.</text>
</comment>
<protein>
    <recommendedName>
        <fullName evidence="2">Saccharopine dehydrogenase NADP binding domain-containing protein</fullName>
    </recommendedName>
</protein>
<sequence>MAHCLDVIVFGATGFTGKCTLPYIYKFANTEKRILTWGIAGRSKQKLKDILNETAKRVGVADLNSIPIIIADVEDEESIKKMTAQAKVIVNCCGPYLIYGEIVVKACIETGTHHLDITAEPQFMEKIELKYNKAAEDKGVYIISACGFGSVPTDLGALYLEKHFEGTLNSIEIYLHGCEEGGIISSPQFHYGTWASAVEAIGNFKEMIVLRKELYTSILPERYPKLSLKWIHKMNDSERPKWALPLFGPLDDVVNRSQRYFYLTDKKRPI</sequence>
<evidence type="ECO:0000256" key="1">
    <source>
        <dbReference type="ARBA" id="ARBA00038048"/>
    </source>
</evidence>
<dbReference type="SUPFAM" id="SSF51735">
    <property type="entry name" value="NAD(P)-binding Rossmann-fold domains"/>
    <property type="match status" value="1"/>
</dbReference>
<dbReference type="PANTHER" id="PTHR12286:SF5">
    <property type="entry name" value="SACCHAROPINE DEHYDROGENASE-LIKE OXIDOREDUCTASE"/>
    <property type="match status" value="1"/>
</dbReference>
<evidence type="ECO:0000259" key="2">
    <source>
        <dbReference type="Pfam" id="PF03435"/>
    </source>
</evidence>
<keyword evidence="4" id="KW-1185">Reference proteome</keyword>
<dbReference type="InterPro" id="IPR005097">
    <property type="entry name" value="Sacchrp_dh_NADP-bd"/>
</dbReference>
<proteinExistence type="inferred from homology"/>
<dbReference type="GO" id="GO:0005739">
    <property type="term" value="C:mitochondrion"/>
    <property type="evidence" value="ECO:0007669"/>
    <property type="project" value="TreeGrafter"/>
</dbReference>
<dbReference type="PANTHER" id="PTHR12286">
    <property type="entry name" value="SACCHAROPINE DEHYDROGENASE-LIKE OXIDOREDUCTASE"/>
    <property type="match status" value="1"/>
</dbReference>
<dbReference type="InterPro" id="IPR051276">
    <property type="entry name" value="Saccharopine_DH-like_oxidrdct"/>
</dbReference>
<dbReference type="EMBL" id="VTPC01000591">
    <property type="protein sequence ID" value="KAF2905168.1"/>
    <property type="molecule type" value="Genomic_DNA"/>
</dbReference>
<evidence type="ECO:0000313" key="3">
    <source>
        <dbReference type="EMBL" id="KAF2905168.1"/>
    </source>
</evidence>
<accession>A0A8K0DFE5</accession>
<dbReference type="GO" id="GO:0005886">
    <property type="term" value="C:plasma membrane"/>
    <property type="evidence" value="ECO:0007669"/>
    <property type="project" value="TreeGrafter"/>
</dbReference>
<evidence type="ECO:0000313" key="4">
    <source>
        <dbReference type="Proteomes" id="UP000801492"/>
    </source>
</evidence>
<dbReference type="OrthoDB" id="10268090at2759"/>
<dbReference type="InterPro" id="IPR036291">
    <property type="entry name" value="NAD(P)-bd_dom_sf"/>
</dbReference>